<gene>
    <name evidence="1" type="ORF">P3T76_009144</name>
</gene>
<accession>A0AAD9GGE6</accession>
<dbReference type="AlphaFoldDB" id="A0AAD9GGE6"/>
<proteinExistence type="predicted"/>
<reference evidence="1" key="1">
    <citation type="submission" date="2023-08" db="EMBL/GenBank/DDBJ databases">
        <title>Reference Genome Resource for the Citrus Pathogen Phytophthora citrophthora.</title>
        <authorList>
            <person name="Moller H."/>
            <person name="Coetzee B."/>
            <person name="Rose L.J."/>
            <person name="Van Niekerk J.M."/>
        </authorList>
    </citation>
    <scope>NUCLEOTIDE SEQUENCE</scope>
    <source>
        <strain evidence="1">STE-U-9442</strain>
    </source>
</reference>
<evidence type="ECO:0000313" key="2">
    <source>
        <dbReference type="Proteomes" id="UP001259832"/>
    </source>
</evidence>
<dbReference type="Proteomes" id="UP001259832">
    <property type="component" value="Unassembled WGS sequence"/>
</dbReference>
<dbReference type="PANTHER" id="PTHR33206:SF1">
    <property type="entry name" value="DNA-DIRECTED DNA POLYMERASE"/>
    <property type="match status" value="1"/>
</dbReference>
<evidence type="ECO:0000313" key="1">
    <source>
        <dbReference type="EMBL" id="KAK1937994.1"/>
    </source>
</evidence>
<comment type="caution">
    <text evidence="1">The sequence shown here is derived from an EMBL/GenBank/DDBJ whole genome shotgun (WGS) entry which is preliminary data.</text>
</comment>
<keyword evidence="2" id="KW-1185">Reference proteome</keyword>
<dbReference type="PANTHER" id="PTHR33206">
    <property type="entry name" value="PROTEIN CBG10425"/>
    <property type="match status" value="1"/>
</dbReference>
<name>A0AAD9GGE6_9STRA</name>
<dbReference type="EMBL" id="JASMQC010000018">
    <property type="protein sequence ID" value="KAK1937994.1"/>
    <property type="molecule type" value="Genomic_DNA"/>
</dbReference>
<organism evidence="1 2">
    <name type="scientific">Phytophthora citrophthora</name>
    <dbReference type="NCBI Taxonomy" id="4793"/>
    <lineage>
        <taxon>Eukaryota</taxon>
        <taxon>Sar</taxon>
        <taxon>Stramenopiles</taxon>
        <taxon>Oomycota</taxon>
        <taxon>Peronosporomycetes</taxon>
        <taxon>Peronosporales</taxon>
        <taxon>Peronosporaceae</taxon>
        <taxon>Phytophthora</taxon>
    </lineage>
</organism>
<protein>
    <submittedName>
        <fullName evidence="1">Uncharacterized protein</fullName>
    </submittedName>
</protein>
<sequence length="163" mass="18720">MDTDSAYIAFSCENPFQNCIKPELCEHFKQHKYDWFPRDYNNEVAKFDRRTPGLFKDGWSGDAMVSLSSKNYIRYLPDQSYKVKVSAKGVQQGGGRNSDVLNPDGFESVVRDRITLQGTNKGFRLSKETKSIITYSQTKTALNYYYDKRRVLEDGITTVALDI</sequence>